<dbReference type="EMBL" id="FNAB01000001">
    <property type="protein sequence ID" value="SDC54864.1"/>
    <property type="molecule type" value="Genomic_DNA"/>
</dbReference>
<feature type="domain" description="Glycosyltransferase 2-like" evidence="1">
    <location>
        <begin position="6"/>
        <end position="175"/>
    </location>
</feature>
<evidence type="ECO:0000313" key="2">
    <source>
        <dbReference type="EMBL" id="SDC54864.1"/>
    </source>
</evidence>
<keyword evidence="3" id="KW-1185">Reference proteome</keyword>
<accession>A0A1G6MHW7</accession>
<reference evidence="2 3" key="1">
    <citation type="submission" date="2016-10" db="EMBL/GenBank/DDBJ databases">
        <authorList>
            <person name="de Groot N.N."/>
        </authorList>
    </citation>
    <scope>NUCLEOTIDE SEQUENCE [LARGE SCALE GENOMIC DNA]</scope>
    <source>
        <strain evidence="2 3">JCM 11308</strain>
    </source>
</reference>
<dbReference type="STRING" id="168276.SAMN05444580_101179"/>
<dbReference type="GO" id="GO:0016758">
    <property type="term" value="F:hexosyltransferase activity"/>
    <property type="evidence" value="ECO:0007669"/>
    <property type="project" value="UniProtKB-ARBA"/>
</dbReference>
<dbReference type="AlphaFoldDB" id="A0A1G6MHW7"/>
<proteinExistence type="predicted"/>
<protein>
    <submittedName>
        <fullName evidence="2">Glycosyltransferase involved in cell wall bisynthesis</fullName>
    </submittedName>
</protein>
<dbReference type="SUPFAM" id="SSF53448">
    <property type="entry name" value="Nucleotide-diphospho-sugar transferases"/>
    <property type="match status" value="1"/>
</dbReference>
<dbReference type="Gene3D" id="3.90.550.10">
    <property type="entry name" value="Spore Coat Polysaccharide Biosynthesis Protein SpsA, Chain A"/>
    <property type="match status" value="1"/>
</dbReference>
<dbReference type="PANTHER" id="PTHR22916:SF3">
    <property type="entry name" value="UDP-GLCNAC:BETAGAL BETA-1,3-N-ACETYLGLUCOSAMINYLTRANSFERASE-LIKE PROTEIN 1"/>
    <property type="match status" value="1"/>
</dbReference>
<sequence>MTPRVSVVVPAYNNAEYIAETIDSILGQTFEDFELIIADHASSDGTLAALAPYADDPRVTILHTPAGGGAKANWDRVSQAANGDLLKLVCGDDTIFPTCLAEQVAAFDEHPDAVLVASQRTLVDAAGKTVLAARGLAGLSGPVSGRVAARRAVTAGANIFGEPGSVLMRRAVLEKIGWWDDANPYLIDEATYIGVALHGDVVAIPRPLASFRINAGQWSVRLARQQASQAAAFHEALRAAEPGLLSATDVRVGNAKALGTSFMRRAVYMVLRHRMS</sequence>
<evidence type="ECO:0000259" key="1">
    <source>
        <dbReference type="Pfam" id="PF00535"/>
    </source>
</evidence>
<dbReference type="InterPro" id="IPR029044">
    <property type="entry name" value="Nucleotide-diphossugar_trans"/>
</dbReference>
<dbReference type="InterPro" id="IPR001173">
    <property type="entry name" value="Glyco_trans_2-like"/>
</dbReference>
<organism evidence="2 3">
    <name type="scientific">Rhodococcus tukisamuensis</name>
    <dbReference type="NCBI Taxonomy" id="168276"/>
    <lineage>
        <taxon>Bacteria</taxon>
        <taxon>Bacillati</taxon>
        <taxon>Actinomycetota</taxon>
        <taxon>Actinomycetes</taxon>
        <taxon>Mycobacteriales</taxon>
        <taxon>Nocardiaceae</taxon>
        <taxon>Rhodococcus</taxon>
    </lineage>
</organism>
<dbReference type="RefSeq" id="WP_072844504.1">
    <property type="nucleotide sequence ID" value="NZ_FNAB01000001.1"/>
</dbReference>
<name>A0A1G6MHW7_9NOCA</name>
<dbReference type="PANTHER" id="PTHR22916">
    <property type="entry name" value="GLYCOSYLTRANSFERASE"/>
    <property type="match status" value="1"/>
</dbReference>
<evidence type="ECO:0000313" key="3">
    <source>
        <dbReference type="Proteomes" id="UP000199417"/>
    </source>
</evidence>
<gene>
    <name evidence="2" type="ORF">SAMN05444580_101179</name>
</gene>
<keyword evidence="2" id="KW-0808">Transferase</keyword>
<dbReference type="Proteomes" id="UP000199417">
    <property type="component" value="Unassembled WGS sequence"/>
</dbReference>
<dbReference type="CDD" id="cd00761">
    <property type="entry name" value="Glyco_tranf_GTA_type"/>
    <property type="match status" value="1"/>
</dbReference>
<dbReference type="Pfam" id="PF00535">
    <property type="entry name" value="Glycos_transf_2"/>
    <property type="match status" value="1"/>
</dbReference>